<name>A0A645FNN0_9ZZZZ</name>
<organism evidence="2">
    <name type="scientific">bioreactor metagenome</name>
    <dbReference type="NCBI Taxonomy" id="1076179"/>
    <lineage>
        <taxon>unclassified sequences</taxon>
        <taxon>metagenomes</taxon>
        <taxon>ecological metagenomes</taxon>
    </lineage>
</organism>
<protein>
    <submittedName>
        <fullName evidence="2">Uncharacterized protein</fullName>
    </submittedName>
</protein>
<proteinExistence type="predicted"/>
<gene>
    <name evidence="2" type="ORF">SDC9_161129</name>
</gene>
<comment type="caution">
    <text evidence="2">The sequence shown here is derived from an EMBL/GenBank/DDBJ whole genome shotgun (WGS) entry which is preliminary data.</text>
</comment>
<evidence type="ECO:0000313" key="2">
    <source>
        <dbReference type="EMBL" id="MPN13803.1"/>
    </source>
</evidence>
<accession>A0A645FNN0</accession>
<dbReference type="EMBL" id="VSSQ01060352">
    <property type="protein sequence ID" value="MPN13803.1"/>
    <property type="molecule type" value="Genomic_DNA"/>
</dbReference>
<feature type="region of interest" description="Disordered" evidence="1">
    <location>
        <begin position="34"/>
        <end position="63"/>
    </location>
</feature>
<dbReference type="AlphaFoldDB" id="A0A645FNN0"/>
<sequence length="101" mass="11543">MRNLRTGRRNEHAAPLLLVQQPPVHQCVGRQLDRKKVDAQQFRQRPQGRQRLPRPQHPALDPVPQITGKLLMQAAGSVMLEVAKYTHLLIRFISISLISIL</sequence>
<reference evidence="2" key="1">
    <citation type="submission" date="2019-08" db="EMBL/GenBank/DDBJ databases">
        <authorList>
            <person name="Kucharzyk K."/>
            <person name="Murdoch R.W."/>
            <person name="Higgins S."/>
            <person name="Loffler F."/>
        </authorList>
    </citation>
    <scope>NUCLEOTIDE SEQUENCE</scope>
</reference>
<evidence type="ECO:0000256" key="1">
    <source>
        <dbReference type="SAM" id="MobiDB-lite"/>
    </source>
</evidence>